<dbReference type="Gene3D" id="3.90.1490.10">
    <property type="entry name" value="putative n-type atp pyrophosphatase, domain 2"/>
    <property type="match status" value="1"/>
</dbReference>
<dbReference type="InParanoid" id="G0EEJ3"/>
<dbReference type="InterPro" id="IPR002761">
    <property type="entry name" value="Diphthami_syn_dom"/>
</dbReference>
<keyword evidence="3" id="KW-1185">Reference proteome</keyword>
<dbReference type="KEGG" id="pfm:Pyrfu_0162"/>
<dbReference type="InterPro" id="IPR014729">
    <property type="entry name" value="Rossmann-like_a/b/a_fold"/>
</dbReference>
<evidence type="ECO:0000313" key="3">
    <source>
        <dbReference type="Proteomes" id="UP000001037"/>
    </source>
</evidence>
<evidence type="ECO:0000259" key="1">
    <source>
        <dbReference type="Pfam" id="PF01902"/>
    </source>
</evidence>
<dbReference type="Proteomes" id="UP000001037">
    <property type="component" value="Chromosome"/>
</dbReference>
<dbReference type="HOGENOM" id="CLU_010289_1_0_2"/>
<dbReference type="Gene3D" id="3.40.50.620">
    <property type="entry name" value="HUPs"/>
    <property type="match status" value="1"/>
</dbReference>
<name>G0EEJ3_PYRF1</name>
<dbReference type="Pfam" id="PF01902">
    <property type="entry name" value="Diphthami_syn_2"/>
    <property type="match status" value="1"/>
</dbReference>
<feature type="domain" description="Diphthamide synthase" evidence="1">
    <location>
        <begin position="37"/>
        <end position="191"/>
    </location>
</feature>
<reference evidence="2 3" key="1">
    <citation type="journal article" date="2011" name="Stand. Genomic Sci.">
        <title>Complete genome sequence of the hyperthermophilic chemolithoautotroph Pyrolobus fumarii type strain (1A).</title>
        <authorList>
            <person name="Anderson I."/>
            <person name="Goker M."/>
            <person name="Nolan M."/>
            <person name="Lucas S."/>
            <person name="Hammon N."/>
            <person name="Deshpande S."/>
            <person name="Cheng J.F."/>
            <person name="Tapia R."/>
            <person name="Han C."/>
            <person name="Goodwin L."/>
            <person name="Pitluck S."/>
            <person name="Huntemann M."/>
            <person name="Liolios K."/>
            <person name="Ivanova N."/>
            <person name="Pagani I."/>
            <person name="Mavromatis K."/>
            <person name="Ovchinikova G."/>
            <person name="Pati A."/>
            <person name="Chen A."/>
            <person name="Palaniappan K."/>
            <person name="Land M."/>
            <person name="Hauser L."/>
            <person name="Brambilla E.M."/>
            <person name="Huber H."/>
            <person name="Yasawong M."/>
            <person name="Rohde M."/>
            <person name="Spring S."/>
            <person name="Abt B."/>
            <person name="Sikorski J."/>
            <person name="Wirth R."/>
            <person name="Detter J.C."/>
            <person name="Woyke T."/>
            <person name="Bristow J."/>
            <person name="Eisen J.A."/>
            <person name="Markowitz V."/>
            <person name="Hugenholtz P."/>
            <person name="Kyrpides N.C."/>
            <person name="Klenk H.P."/>
            <person name="Lapidus A."/>
        </authorList>
    </citation>
    <scope>NUCLEOTIDE SEQUENCE [LARGE SCALE GENOMIC DNA]</scope>
    <source>
        <strain evidence="3">DSM 11204 / 1A</strain>
    </source>
</reference>
<dbReference type="eggNOG" id="arCOG00036">
    <property type="taxonomic scope" value="Archaea"/>
</dbReference>
<dbReference type="STRING" id="694429.Pyrfu_0162"/>
<sequence>MFAALKAWPIDYGIVLLYEFPRPNPHLFNLGKTLETLALVGVPIIVARLHRGREQEETVKLLQHLGVDEIVAGDVYIEDHLRYMESVAREAGASLREPLWGMDPVEVLYKEAEAGIEAVFIGANERMRKWLGRVFSRETVEELADYTRKVGVDPLGEHGEYHTLVINSPVHEARLAYNIGETRVSQGYYILRIV</sequence>
<organism evidence="2 3">
    <name type="scientific">Pyrolobus fumarii (strain DSM 11204 / 1A)</name>
    <dbReference type="NCBI Taxonomy" id="694429"/>
    <lineage>
        <taxon>Archaea</taxon>
        <taxon>Thermoproteota</taxon>
        <taxon>Thermoprotei</taxon>
        <taxon>Desulfurococcales</taxon>
        <taxon>Pyrodictiaceae</taxon>
        <taxon>Pyrolobus</taxon>
    </lineage>
</organism>
<dbReference type="AlphaFoldDB" id="G0EEJ3"/>
<accession>G0EEJ3</accession>
<proteinExistence type="predicted"/>
<protein>
    <recommendedName>
        <fullName evidence="1">Diphthamide synthase domain-containing protein</fullName>
    </recommendedName>
</protein>
<evidence type="ECO:0000313" key="2">
    <source>
        <dbReference type="EMBL" id="AEM38034.1"/>
    </source>
</evidence>
<gene>
    <name evidence="2" type="ordered locus">Pyrfu_0162</name>
</gene>
<dbReference type="SUPFAM" id="SSF52402">
    <property type="entry name" value="Adenine nucleotide alpha hydrolases-like"/>
    <property type="match status" value="1"/>
</dbReference>
<dbReference type="EMBL" id="CP002838">
    <property type="protein sequence ID" value="AEM38034.1"/>
    <property type="molecule type" value="Genomic_DNA"/>
</dbReference>